<dbReference type="GO" id="GO:0008270">
    <property type="term" value="F:zinc ion binding"/>
    <property type="evidence" value="ECO:0007669"/>
    <property type="project" value="UniProtKB-KW"/>
</dbReference>
<dbReference type="Pfam" id="PF03732">
    <property type="entry name" value="Retrotrans_gag"/>
    <property type="match status" value="1"/>
</dbReference>
<feature type="region of interest" description="Disordered" evidence="2">
    <location>
        <begin position="185"/>
        <end position="249"/>
    </location>
</feature>
<reference evidence="7" key="1">
    <citation type="submission" date="2016-11" db="UniProtKB">
        <authorList>
            <consortium name="WormBaseParasite"/>
        </authorList>
    </citation>
    <scope>IDENTIFICATION</scope>
</reference>
<evidence type="ECO:0000313" key="6">
    <source>
        <dbReference type="Proteomes" id="UP000659654"/>
    </source>
</evidence>
<feature type="domain" description="CCHC-type" evidence="3">
    <location>
        <begin position="485"/>
        <end position="500"/>
    </location>
</feature>
<dbReference type="PROSITE" id="PS50158">
    <property type="entry name" value="ZF_CCHC"/>
    <property type="match status" value="1"/>
</dbReference>
<dbReference type="InterPro" id="IPR005162">
    <property type="entry name" value="Retrotrans_gag_dom"/>
</dbReference>
<keyword evidence="6" id="KW-1185">Reference proteome</keyword>
<dbReference type="EMBL" id="CAJFCV020000001">
    <property type="protein sequence ID" value="CAG9086704.1"/>
    <property type="molecule type" value="Genomic_DNA"/>
</dbReference>
<dbReference type="Proteomes" id="UP000095284">
    <property type="component" value="Unplaced"/>
</dbReference>
<gene>
    <name evidence="4" type="ORF">BXYJ_LOCUS2017</name>
</gene>
<evidence type="ECO:0000313" key="4">
    <source>
        <dbReference type="EMBL" id="CAD5210615.1"/>
    </source>
</evidence>
<organism evidence="5 7">
    <name type="scientific">Bursaphelenchus xylophilus</name>
    <name type="common">Pinewood nematode worm</name>
    <name type="synonym">Aphelenchoides xylophilus</name>
    <dbReference type="NCBI Taxonomy" id="6326"/>
    <lineage>
        <taxon>Eukaryota</taxon>
        <taxon>Metazoa</taxon>
        <taxon>Ecdysozoa</taxon>
        <taxon>Nematoda</taxon>
        <taxon>Chromadorea</taxon>
        <taxon>Rhabditida</taxon>
        <taxon>Tylenchina</taxon>
        <taxon>Tylenchomorpha</taxon>
        <taxon>Aphelenchoidea</taxon>
        <taxon>Aphelenchoididae</taxon>
        <taxon>Bursaphelenchus</taxon>
    </lineage>
</organism>
<dbReference type="Proteomes" id="UP000659654">
    <property type="component" value="Unassembled WGS sequence"/>
</dbReference>
<accession>A0A1I7RVD5</accession>
<feature type="compositionally biased region" description="Polar residues" evidence="2">
    <location>
        <begin position="529"/>
        <end position="542"/>
    </location>
</feature>
<dbReference type="InterPro" id="IPR036875">
    <property type="entry name" value="Znf_CCHC_sf"/>
</dbReference>
<dbReference type="SMART" id="SM00343">
    <property type="entry name" value="ZnF_C2HC"/>
    <property type="match status" value="1"/>
</dbReference>
<reference evidence="4" key="2">
    <citation type="submission" date="2020-09" db="EMBL/GenBank/DDBJ databases">
        <authorList>
            <person name="Kikuchi T."/>
        </authorList>
    </citation>
    <scope>NUCLEOTIDE SEQUENCE</scope>
    <source>
        <strain evidence="4">Ka4C1</strain>
    </source>
</reference>
<sequence length="682" mass="76190">MEHKQTGTGSDPVLKLFDRTCDSILMGRPNSDDVKKLLVIFLEDCRKLSTYLAREQRARSIAESQTAVATGNAQKELKNLWKAVYSLDTMDLGLEMWSSVINKDVKDLKAQSADVKKLSDAQEASKKVLLSLSKQVDQCLASEDDRRAQIAKLEEGLAGVRALYIEQARALRELRKDMEAFAEAIETSKRNGNSSDTALDPGGGHGPAPSAPGGRDVNGDEHVDQQLGDQPRPSYDWDDIPNELAGGSVNVQADDQTPAVEEEEQPIITSLECNSLLKPFDPNGNMTFPEWLEKFEDFRDQQSTPWANDVAVKKLRMFLSGEPRERLIKIASAATAGEGGNTFKDFEQIKKELLESFKQDGGQAIARAELTVMRQQHDEPVNAFIQRLKRLVARLDPDLPAPIREKRVFEEFMSRVRDDIATPLRLSVPENFEQAKAKALAIESINASSRLLARDSMANGFATMVQSLAGVNVNGDKGNSKKGSCFYCGIEGHFARECRKKARDRRHGRAPYYESNGNLRRQGDFWRPSNRNESSTWRSNGQDEPARRSINLVTVQESVKQEDPVVAKTEREKAMELLKRKHENLLKRHTGSSIYSLHPMNIVPSVVLLVTCISVLSPSAEAIQPMICQHKFGRRLVGLPEPPDCPQIDVRPKVRPTSLLLDIYRENEDLSSTPAEVCQIFI</sequence>
<dbReference type="Gene3D" id="4.10.60.10">
    <property type="entry name" value="Zinc finger, CCHC-type"/>
    <property type="match status" value="1"/>
</dbReference>
<name>A0A1I7RVD5_BURXY</name>
<protein>
    <submittedName>
        <fullName evidence="4">(pine wood nematode) hypothetical protein</fullName>
    </submittedName>
    <submittedName>
        <fullName evidence="7">CCHC-type domain-containing protein</fullName>
    </submittedName>
</protein>
<feature type="region of interest" description="Disordered" evidence="2">
    <location>
        <begin position="523"/>
        <end position="545"/>
    </location>
</feature>
<dbReference type="OrthoDB" id="5872378at2759"/>
<evidence type="ECO:0000256" key="1">
    <source>
        <dbReference type="PROSITE-ProRule" id="PRU00047"/>
    </source>
</evidence>
<dbReference type="GO" id="GO:0019899">
    <property type="term" value="F:enzyme binding"/>
    <property type="evidence" value="ECO:0007669"/>
    <property type="project" value="UniProtKB-ARBA"/>
</dbReference>
<evidence type="ECO:0000313" key="5">
    <source>
        <dbReference type="Proteomes" id="UP000095284"/>
    </source>
</evidence>
<keyword evidence="1" id="KW-0862">Zinc</keyword>
<evidence type="ECO:0000256" key="2">
    <source>
        <dbReference type="SAM" id="MobiDB-lite"/>
    </source>
</evidence>
<dbReference type="AlphaFoldDB" id="A0A1I7RVD5"/>
<dbReference type="Pfam" id="PF00098">
    <property type="entry name" value="zf-CCHC"/>
    <property type="match status" value="1"/>
</dbReference>
<keyword evidence="1" id="KW-0863">Zinc-finger</keyword>
<proteinExistence type="predicted"/>
<evidence type="ECO:0000313" key="7">
    <source>
        <dbReference type="WBParaSite" id="BXY_0469600.1"/>
    </source>
</evidence>
<dbReference type="SUPFAM" id="SSF57756">
    <property type="entry name" value="Retrovirus zinc finger-like domains"/>
    <property type="match status" value="1"/>
</dbReference>
<evidence type="ECO:0000259" key="3">
    <source>
        <dbReference type="PROSITE" id="PS50158"/>
    </source>
</evidence>
<dbReference type="WBParaSite" id="BXY_0469600.1">
    <property type="protein sequence ID" value="BXY_0469600.1"/>
    <property type="gene ID" value="BXY_0469600"/>
</dbReference>
<keyword evidence="1" id="KW-0479">Metal-binding</keyword>
<dbReference type="GO" id="GO:0003676">
    <property type="term" value="F:nucleic acid binding"/>
    <property type="evidence" value="ECO:0007669"/>
    <property type="project" value="InterPro"/>
</dbReference>
<dbReference type="InterPro" id="IPR001878">
    <property type="entry name" value="Znf_CCHC"/>
</dbReference>
<dbReference type="EMBL" id="CAJFDI010000001">
    <property type="protein sequence ID" value="CAD5210615.1"/>
    <property type="molecule type" value="Genomic_DNA"/>
</dbReference>
<dbReference type="Proteomes" id="UP000582659">
    <property type="component" value="Unassembled WGS sequence"/>
</dbReference>